<dbReference type="Proteomes" id="UP001224622">
    <property type="component" value="Unassembled WGS sequence"/>
</dbReference>
<gene>
    <name evidence="2" type="ORF">RDT67_00970</name>
</gene>
<dbReference type="EMBL" id="JAVIGA010000001">
    <property type="protein sequence ID" value="MDQ9124992.1"/>
    <property type="molecule type" value="Genomic_DNA"/>
</dbReference>
<keyword evidence="1" id="KW-1133">Transmembrane helix</keyword>
<evidence type="ECO:0000313" key="3">
    <source>
        <dbReference type="Proteomes" id="UP001224622"/>
    </source>
</evidence>
<accession>A0AAJ1Y8H5</accession>
<organism evidence="2 3">
    <name type="scientific">Serratia fonticola</name>
    <dbReference type="NCBI Taxonomy" id="47917"/>
    <lineage>
        <taxon>Bacteria</taxon>
        <taxon>Pseudomonadati</taxon>
        <taxon>Pseudomonadota</taxon>
        <taxon>Gammaproteobacteria</taxon>
        <taxon>Enterobacterales</taxon>
        <taxon>Yersiniaceae</taxon>
        <taxon>Serratia</taxon>
    </lineage>
</organism>
<protein>
    <submittedName>
        <fullName evidence="2">Uncharacterized protein</fullName>
    </submittedName>
</protein>
<evidence type="ECO:0000313" key="2">
    <source>
        <dbReference type="EMBL" id="MDQ9124992.1"/>
    </source>
</evidence>
<reference evidence="2" key="1">
    <citation type="submission" date="2023-08" db="EMBL/GenBank/DDBJ databases">
        <title>The Comparative Genomic Analysis of Yersiniaceae from Polar Regions.</title>
        <authorList>
            <person name="Goncharov A."/>
            <person name="Aslanov B."/>
            <person name="Kolodzhieva V."/>
            <person name="Azarov D."/>
            <person name="Mochov A."/>
            <person name="Lebedeva E."/>
        </authorList>
    </citation>
    <scope>NUCLEOTIDE SEQUENCE</scope>
    <source>
        <strain evidence="2">Vf</strain>
    </source>
</reference>
<sequence>MAEFWELIKEPGGAIWAITAIVIAWVLCIIFDCFAEDDDQPEEQNND</sequence>
<dbReference type="AlphaFoldDB" id="A0AAJ1Y8H5"/>
<dbReference type="RefSeq" id="WP_309046438.1">
    <property type="nucleotide sequence ID" value="NZ_JAVIGA010000001.1"/>
</dbReference>
<comment type="caution">
    <text evidence="2">The sequence shown here is derived from an EMBL/GenBank/DDBJ whole genome shotgun (WGS) entry which is preliminary data.</text>
</comment>
<evidence type="ECO:0000256" key="1">
    <source>
        <dbReference type="SAM" id="Phobius"/>
    </source>
</evidence>
<name>A0AAJ1Y8H5_SERFO</name>
<keyword evidence="1" id="KW-0472">Membrane</keyword>
<proteinExistence type="predicted"/>
<feature type="transmembrane region" description="Helical" evidence="1">
    <location>
        <begin position="14"/>
        <end position="35"/>
    </location>
</feature>
<keyword evidence="1" id="KW-0812">Transmembrane</keyword>